<name>A0A5N7C9E5_PETAA</name>
<organism evidence="1">
    <name type="scientific">Petromyces alliaceus</name>
    <name type="common">Aspergillus alliaceus</name>
    <dbReference type="NCBI Taxonomy" id="209559"/>
    <lineage>
        <taxon>Eukaryota</taxon>
        <taxon>Fungi</taxon>
        <taxon>Dikarya</taxon>
        <taxon>Ascomycota</taxon>
        <taxon>Pezizomycotina</taxon>
        <taxon>Eurotiomycetes</taxon>
        <taxon>Eurotiomycetidae</taxon>
        <taxon>Eurotiales</taxon>
        <taxon>Aspergillaceae</taxon>
        <taxon>Aspergillus</taxon>
        <taxon>Aspergillus subgen. Circumdati</taxon>
    </lineage>
</organism>
<evidence type="ECO:0000313" key="1">
    <source>
        <dbReference type="EMBL" id="KAE8390589.1"/>
    </source>
</evidence>
<dbReference type="AlphaFoldDB" id="A0A5N7C9E5"/>
<proteinExistence type="predicted"/>
<sequence length="107" mass="12737">MWIRGALHTAYYQFPHPGHWNCSSCSVMPSVPIHMNGMIQSKEKSPLREVIKFNYYKLYIHRNSASRNWELYRQCGFDRCSLRYWGWCYTRIMLITVVSPPSFLLPS</sequence>
<dbReference type="EMBL" id="ML735253">
    <property type="protein sequence ID" value="KAE8390589.1"/>
    <property type="molecule type" value="Genomic_DNA"/>
</dbReference>
<reference evidence="1" key="1">
    <citation type="submission" date="2019-04" db="EMBL/GenBank/DDBJ databases">
        <title>Friends and foes A comparative genomics studyof 23 Aspergillus species from section Flavi.</title>
        <authorList>
            <consortium name="DOE Joint Genome Institute"/>
            <person name="Kjaerbolling I."/>
            <person name="Vesth T."/>
            <person name="Frisvad J.C."/>
            <person name="Nybo J.L."/>
            <person name="Theobald S."/>
            <person name="Kildgaard S."/>
            <person name="Isbrandt T."/>
            <person name="Kuo A."/>
            <person name="Sato A."/>
            <person name="Lyhne E.K."/>
            <person name="Kogle M.E."/>
            <person name="Wiebenga A."/>
            <person name="Kun R.S."/>
            <person name="Lubbers R.J."/>
            <person name="Makela M.R."/>
            <person name="Barry K."/>
            <person name="Chovatia M."/>
            <person name="Clum A."/>
            <person name="Daum C."/>
            <person name="Haridas S."/>
            <person name="He G."/>
            <person name="LaButti K."/>
            <person name="Lipzen A."/>
            <person name="Mondo S."/>
            <person name="Riley R."/>
            <person name="Salamov A."/>
            <person name="Simmons B.A."/>
            <person name="Magnuson J.K."/>
            <person name="Henrissat B."/>
            <person name="Mortensen U.H."/>
            <person name="Larsen T.O."/>
            <person name="Devries R.P."/>
            <person name="Grigoriev I.V."/>
            <person name="Machida M."/>
            <person name="Baker S.E."/>
            <person name="Andersen M.R."/>
        </authorList>
    </citation>
    <scope>NUCLEOTIDE SEQUENCE [LARGE SCALE GENOMIC DNA]</scope>
    <source>
        <strain evidence="1">IBT 14317</strain>
    </source>
</reference>
<protein>
    <submittedName>
        <fullName evidence="1">Uncharacterized protein</fullName>
    </submittedName>
</protein>
<dbReference type="Proteomes" id="UP000326877">
    <property type="component" value="Unassembled WGS sequence"/>
</dbReference>
<gene>
    <name evidence="1" type="ORF">BDV23DRAFT_82549</name>
</gene>
<accession>A0A5N7C9E5</accession>